<feature type="active site" description="Proton acceptor" evidence="4">
    <location>
        <position position="78"/>
    </location>
</feature>
<dbReference type="Gene3D" id="3.90.950.10">
    <property type="match status" value="1"/>
</dbReference>
<dbReference type="PANTHER" id="PTHR43213:SF5">
    <property type="entry name" value="BIFUNCTIONAL DTTP_UTP PYROPHOSPHATASE_METHYLTRANSFERASE PROTEIN-RELATED"/>
    <property type="match status" value="1"/>
</dbReference>
<comment type="caution">
    <text evidence="4">Lacks conserved residue(s) required for the propagation of feature annotation.</text>
</comment>
<dbReference type="PIRSF" id="PIRSF006305">
    <property type="entry name" value="Maf"/>
    <property type="match status" value="1"/>
</dbReference>
<evidence type="ECO:0000256" key="4">
    <source>
        <dbReference type="HAMAP-Rule" id="MF_00528"/>
    </source>
</evidence>
<dbReference type="HAMAP" id="MF_00528">
    <property type="entry name" value="Maf"/>
    <property type="match status" value="1"/>
</dbReference>
<reference evidence="5" key="1">
    <citation type="submission" date="2022-08" db="EMBL/GenBank/DDBJ databases">
        <authorList>
            <person name="Vandamme P."/>
            <person name="Hettiarachchi A."/>
            <person name="Peeters C."/>
            <person name="Cnockaert M."/>
            <person name="Carlier A."/>
        </authorList>
    </citation>
    <scope>NUCLEOTIDE SEQUENCE</scope>
    <source>
        <strain evidence="5">LMG 31809</strain>
    </source>
</reference>
<comment type="catalytic activity">
    <reaction evidence="4">
        <text>a ribonucleoside 5'-triphosphate + H2O = a ribonucleoside 5'-phosphate + diphosphate + H(+)</text>
        <dbReference type="Rhea" id="RHEA:23996"/>
        <dbReference type="ChEBI" id="CHEBI:15377"/>
        <dbReference type="ChEBI" id="CHEBI:15378"/>
        <dbReference type="ChEBI" id="CHEBI:33019"/>
        <dbReference type="ChEBI" id="CHEBI:58043"/>
        <dbReference type="ChEBI" id="CHEBI:61557"/>
        <dbReference type="EC" id="3.6.1.9"/>
    </reaction>
</comment>
<dbReference type="GO" id="GO:0047429">
    <property type="term" value="F:nucleoside triphosphate diphosphatase activity"/>
    <property type="evidence" value="ECO:0007669"/>
    <property type="project" value="UniProtKB-EC"/>
</dbReference>
<name>A0A9X3Z5S7_9PROT</name>
<keyword evidence="6" id="KW-1185">Reference proteome</keyword>
<dbReference type="CDD" id="cd00555">
    <property type="entry name" value="Maf"/>
    <property type="match status" value="1"/>
</dbReference>
<keyword evidence="3 4" id="KW-0546">Nucleotide metabolism</keyword>
<comment type="similarity">
    <text evidence="4">Belongs to the Maf family.</text>
</comment>
<evidence type="ECO:0000256" key="1">
    <source>
        <dbReference type="ARBA" id="ARBA00001968"/>
    </source>
</evidence>
<organism evidence="5 6">
    <name type="scientific">Govanella unica</name>
    <dbReference type="NCBI Taxonomy" id="2975056"/>
    <lineage>
        <taxon>Bacteria</taxon>
        <taxon>Pseudomonadati</taxon>
        <taxon>Pseudomonadota</taxon>
        <taxon>Alphaproteobacteria</taxon>
        <taxon>Emcibacterales</taxon>
        <taxon>Govanellaceae</taxon>
        <taxon>Govanella</taxon>
    </lineage>
</organism>
<dbReference type="GO" id="GO:0009117">
    <property type="term" value="P:nucleotide metabolic process"/>
    <property type="evidence" value="ECO:0007669"/>
    <property type="project" value="UniProtKB-KW"/>
</dbReference>
<dbReference type="RefSeq" id="WP_274942086.1">
    <property type="nucleotide sequence ID" value="NZ_JANWOI010000001.1"/>
</dbReference>
<comment type="caution">
    <text evidence="5">The sequence shown here is derived from an EMBL/GenBank/DDBJ whole genome shotgun (WGS) entry which is preliminary data.</text>
</comment>
<dbReference type="InterPro" id="IPR029001">
    <property type="entry name" value="ITPase-like_fam"/>
</dbReference>
<dbReference type="PANTHER" id="PTHR43213">
    <property type="entry name" value="BIFUNCTIONAL DTTP/UTP PYROPHOSPHATASE/METHYLTRANSFERASE PROTEIN-RELATED"/>
    <property type="match status" value="1"/>
</dbReference>
<evidence type="ECO:0000313" key="5">
    <source>
        <dbReference type="EMBL" id="MDA5192377.1"/>
    </source>
</evidence>
<sequence>MSSAPAFVLASQSAARARMLTMAGLEFATLSAKVDEEAVKSAMLAEGATPAHVAETLAELKAVRPSANLPGALVLGSDQVLVAEGMLYSKPETLAEARAQLQALRGKTHELITAAVIARDGVAVWRHVARVRLVMRSFSDEFIDWYLGKLGDRALQTVGCYEIEGLGSTLFARVDGDPYVIQGLPLLAVLDFLRSHKVAMA</sequence>
<reference evidence="5" key="2">
    <citation type="journal article" date="2023" name="Syst. Appl. Microbiol.">
        <title>Govania unica gen. nov., sp. nov., a rare biosphere bacterium that represents a novel family in the class Alphaproteobacteria.</title>
        <authorList>
            <person name="Vandamme P."/>
            <person name="Peeters C."/>
            <person name="Hettiarachchi A."/>
            <person name="Cnockaert M."/>
            <person name="Carlier A."/>
        </authorList>
    </citation>
    <scope>NUCLEOTIDE SEQUENCE</scope>
    <source>
        <strain evidence="5">LMG 31809</strain>
    </source>
</reference>
<accession>A0A9X3Z5S7</accession>
<gene>
    <name evidence="5" type="ORF">NYP16_00190</name>
</gene>
<dbReference type="Proteomes" id="UP001141619">
    <property type="component" value="Unassembled WGS sequence"/>
</dbReference>
<dbReference type="EMBL" id="JANWOI010000001">
    <property type="protein sequence ID" value="MDA5192377.1"/>
    <property type="molecule type" value="Genomic_DNA"/>
</dbReference>
<comment type="cofactor">
    <cofactor evidence="1 4">
        <name>a divalent metal cation</name>
        <dbReference type="ChEBI" id="CHEBI:60240"/>
    </cofactor>
</comment>
<evidence type="ECO:0000313" key="6">
    <source>
        <dbReference type="Proteomes" id="UP001141619"/>
    </source>
</evidence>
<comment type="subcellular location">
    <subcellularLocation>
        <location evidence="4">Cytoplasm</location>
    </subcellularLocation>
</comment>
<dbReference type="AlphaFoldDB" id="A0A9X3Z5S7"/>
<evidence type="ECO:0000256" key="2">
    <source>
        <dbReference type="ARBA" id="ARBA00022801"/>
    </source>
</evidence>
<dbReference type="EC" id="3.6.1.9" evidence="4"/>
<protein>
    <recommendedName>
        <fullName evidence="4">Nucleoside triphosphate pyrophosphatase</fullName>
        <ecNumber evidence="4">3.6.1.9</ecNumber>
    </recommendedName>
    <alternativeName>
        <fullName evidence="4">Nucleotide pyrophosphatase</fullName>
        <shortName evidence="4">Nucleotide PPase</shortName>
    </alternativeName>
</protein>
<dbReference type="GO" id="GO:0005737">
    <property type="term" value="C:cytoplasm"/>
    <property type="evidence" value="ECO:0007669"/>
    <property type="project" value="UniProtKB-SubCell"/>
</dbReference>
<evidence type="ECO:0000256" key="3">
    <source>
        <dbReference type="ARBA" id="ARBA00023080"/>
    </source>
</evidence>
<dbReference type="Pfam" id="PF02545">
    <property type="entry name" value="Maf"/>
    <property type="match status" value="1"/>
</dbReference>
<proteinExistence type="inferred from homology"/>
<keyword evidence="4" id="KW-0963">Cytoplasm</keyword>
<comment type="function">
    <text evidence="4">Nucleoside triphosphate pyrophosphatase. May have a dual role in cell division arrest and in preventing the incorporation of modified nucleotides into cellular nucleic acids.</text>
</comment>
<keyword evidence="2 4" id="KW-0378">Hydrolase</keyword>
<dbReference type="InterPro" id="IPR003697">
    <property type="entry name" value="Maf-like"/>
</dbReference>
<dbReference type="SUPFAM" id="SSF52972">
    <property type="entry name" value="ITPase-like"/>
    <property type="match status" value="1"/>
</dbReference>
<comment type="catalytic activity">
    <reaction evidence="4">
        <text>a 2'-deoxyribonucleoside 5'-triphosphate + H2O = a 2'-deoxyribonucleoside 5'-phosphate + diphosphate + H(+)</text>
        <dbReference type="Rhea" id="RHEA:44644"/>
        <dbReference type="ChEBI" id="CHEBI:15377"/>
        <dbReference type="ChEBI" id="CHEBI:15378"/>
        <dbReference type="ChEBI" id="CHEBI:33019"/>
        <dbReference type="ChEBI" id="CHEBI:61560"/>
        <dbReference type="ChEBI" id="CHEBI:65317"/>
        <dbReference type="EC" id="3.6.1.9"/>
    </reaction>
</comment>